<dbReference type="InterPro" id="IPR000160">
    <property type="entry name" value="GGDEF_dom"/>
</dbReference>
<dbReference type="Gene3D" id="3.30.450.40">
    <property type="match status" value="1"/>
</dbReference>
<dbReference type="RefSeq" id="WP_152729249.1">
    <property type="nucleotide sequence ID" value="NZ_JAABOZ010000003.1"/>
</dbReference>
<dbReference type="EMBL" id="JAAGWK010000029">
    <property type="protein sequence ID" value="NEL56050.1"/>
    <property type="molecule type" value="Genomic_DNA"/>
</dbReference>
<dbReference type="Proteomes" id="UP000470470">
    <property type="component" value="Unassembled WGS sequence"/>
</dbReference>
<dbReference type="Gene3D" id="3.30.70.270">
    <property type="match status" value="1"/>
</dbReference>
<feature type="transmembrane region" description="Helical" evidence="1">
    <location>
        <begin position="45"/>
        <end position="67"/>
    </location>
</feature>
<dbReference type="InterPro" id="IPR029787">
    <property type="entry name" value="Nucleotide_cyclase"/>
</dbReference>
<evidence type="ECO:0000259" key="4">
    <source>
        <dbReference type="PROSITE" id="PS50887"/>
    </source>
</evidence>
<dbReference type="CDD" id="cd01949">
    <property type="entry name" value="GGDEF"/>
    <property type="match status" value="1"/>
</dbReference>
<keyword evidence="1" id="KW-1133">Transmembrane helix</keyword>
<dbReference type="InterPro" id="IPR003018">
    <property type="entry name" value="GAF"/>
</dbReference>
<organism evidence="5 6">
    <name type="scientific">Goekera deserti</name>
    <dbReference type="NCBI Taxonomy" id="2497753"/>
    <lineage>
        <taxon>Bacteria</taxon>
        <taxon>Bacillati</taxon>
        <taxon>Actinomycetota</taxon>
        <taxon>Actinomycetes</taxon>
        <taxon>Geodermatophilales</taxon>
        <taxon>Geodermatophilaceae</taxon>
        <taxon>Goekera</taxon>
    </lineage>
</organism>
<proteinExistence type="predicted"/>
<dbReference type="InterPro" id="IPR000700">
    <property type="entry name" value="PAS-assoc_C"/>
</dbReference>
<dbReference type="Pfam" id="PF01590">
    <property type="entry name" value="GAF"/>
    <property type="match status" value="1"/>
</dbReference>
<keyword evidence="1" id="KW-0812">Transmembrane</keyword>
<dbReference type="CDD" id="cd00130">
    <property type="entry name" value="PAS"/>
    <property type="match status" value="1"/>
</dbReference>
<dbReference type="GO" id="GO:0052621">
    <property type="term" value="F:diguanylate cyclase activity"/>
    <property type="evidence" value="ECO:0007669"/>
    <property type="project" value="TreeGrafter"/>
</dbReference>
<evidence type="ECO:0000259" key="3">
    <source>
        <dbReference type="PROSITE" id="PS50113"/>
    </source>
</evidence>
<dbReference type="InterPro" id="IPR043128">
    <property type="entry name" value="Rev_trsase/Diguanyl_cyclase"/>
</dbReference>
<dbReference type="SUPFAM" id="SSF55073">
    <property type="entry name" value="Nucleotide cyclase"/>
    <property type="match status" value="1"/>
</dbReference>
<dbReference type="FunFam" id="3.30.70.270:FF:000001">
    <property type="entry name" value="Diguanylate cyclase domain protein"/>
    <property type="match status" value="1"/>
</dbReference>
<reference evidence="5 6" key="1">
    <citation type="submission" date="2020-02" db="EMBL/GenBank/DDBJ databases">
        <title>The whole genome sequence of CPCC 205119.</title>
        <authorList>
            <person name="Jiang Z."/>
        </authorList>
    </citation>
    <scope>NUCLEOTIDE SEQUENCE [LARGE SCALE GENOMIC DNA]</scope>
    <source>
        <strain evidence="5 6">CPCC 205119</strain>
    </source>
</reference>
<dbReference type="InterPro" id="IPR029016">
    <property type="entry name" value="GAF-like_dom_sf"/>
</dbReference>
<sequence length="650" mass="67994">MATPRAVSPAVGDSARAAVGVSAGLAAVYLLIAAFQAALLPGHQAVWVSGIALLTVAVLLVVAVILARGIRRGHRQEVRHADLLGIAPVVNVVTLLLATQGAVQVAEFTLTIVALAAGVRSTVLATLMTGTLVACWSATLVLWPTADGTPGEQAPAVVVALVVGMIVHALRRRREALLNRVVVELDDRTRAAERTAAALAEAEADVRVLLDSSPVGITVTDAEGRFLSVNPAFCALVGRPADSVLGSTSTGFTDAADRDLVVTLDWVRGSSGGVGRMEKRYRRPDGELRWAQITATELPGSDRRVVAYVHDVTDRRAAEQALHESRADLAAIAGAMRRVRAGDDVRSTIVAATRAIAQADTVSLFEPPLDAPDPDSLVLGTSSHPHLRGTTVPLGTVSATTEVYRTGRPLFLADPAEHPLVDNALLALSGARSVMWQPITQRGVTRGVLGVSWSERVDSVTDHRAAAVAMLADEAAVALENEDLLAQLRASATTDALTGVGNRRAWDAALAGLAASAARDGRPLTVALLDLDHFKRFNDTFGHPAGDDLLRRFAGRALGLLRPGDVLARWGGEEFAVALAGTTPAEARVVLERLRGAVPDGQTCSVGMAAWHAGDRPGDVLGRADAALYRAKAGGRDRLETADPAVLPAG</sequence>
<dbReference type="SMART" id="SM00065">
    <property type="entry name" value="GAF"/>
    <property type="match status" value="1"/>
</dbReference>
<evidence type="ECO:0000313" key="5">
    <source>
        <dbReference type="EMBL" id="NEL56050.1"/>
    </source>
</evidence>
<dbReference type="InterPro" id="IPR000014">
    <property type="entry name" value="PAS"/>
</dbReference>
<feature type="domain" description="PAC" evidence="3">
    <location>
        <begin position="275"/>
        <end position="324"/>
    </location>
</feature>
<evidence type="ECO:0000256" key="1">
    <source>
        <dbReference type="SAM" id="Phobius"/>
    </source>
</evidence>
<dbReference type="GO" id="GO:1902201">
    <property type="term" value="P:negative regulation of bacterial-type flagellum-dependent cell motility"/>
    <property type="evidence" value="ECO:0007669"/>
    <property type="project" value="TreeGrafter"/>
</dbReference>
<keyword evidence="6" id="KW-1185">Reference proteome</keyword>
<dbReference type="AlphaFoldDB" id="A0A7K3WK16"/>
<dbReference type="PROSITE" id="PS50113">
    <property type="entry name" value="PAC"/>
    <property type="match status" value="1"/>
</dbReference>
<evidence type="ECO:0000259" key="2">
    <source>
        <dbReference type="PROSITE" id="PS50112"/>
    </source>
</evidence>
<dbReference type="GO" id="GO:0005886">
    <property type="term" value="C:plasma membrane"/>
    <property type="evidence" value="ECO:0007669"/>
    <property type="project" value="TreeGrafter"/>
</dbReference>
<dbReference type="Gene3D" id="3.30.450.20">
    <property type="entry name" value="PAS domain"/>
    <property type="match status" value="1"/>
</dbReference>
<keyword evidence="1" id="KW-0472">Membrane</keyword>
<dbReference type="NCBIfam" id="TIGR00254">
    <property type="entry name" value="GGDEF"/>
    <property type="match status" value="1"/>
</dbReference>
<feature type="transmembrane region" description="Helical" evidence="1">
    <location>
        <begin position="17"/>
        <end position="39"/>
    </location>
</feature>
<dbReference type="PANTHER" id="PTHR45138">
    <property type="entry name" value="REGULATORY COMPONENTS OF SENSORY TRANSDUCTION SYSTEM"/>
    <property type="match status" value="1"/>
</dbReference>
<dbReference type="InterPro" id="IPR050469">
    <property type="entry name" value="Diguanylate_Cyclase"/>
</dbReference>
<dbReference type="NCBIfam" id="TIGR00229">
    <property type="entry name" value="sensory_box"/>
    <property type="match status" value="1"/>
</dbReference>
<comment type="caution">
    <text evidence="5">The sequence shown here is derived from an EMBL/GenBank/DDBJ whole genome shotgun (WGS) entry which is preliminary data.</text>
</comment>
<protein>
    <submittedName>
        <fullName evidence="5">Diguanylate cyclase</fullName>
    </submittedName>
</protein>
<dbReference type="SMART" id="SM00086">
    <property type="entry name" value="PAC"/>
    <property type="match status" value="1"/>
</dbReference>
<gene>
    <name evidence="5" type="ORF">G1H19_18915</name>
</gene>
<evidence type="ECO:0000313" key="6">
    <source>
        <dbReference type="Proteomes" id="UP000470470"/>
    </source>
</evidence>
<dbReference type="InterPro" id="IPR001610">
    <property type="entry name" value="PAC"/>
</dbReference>
<feature type="domain" description="GGDEF" evidence="4">
    <location>
        <begin position="522"/>
        <end position="644"/>
    </location>
</feature>
<dbReference type="InterPro" id="IPR035965">
    <property type="entry name" value="PAS-like_dom_sf"/>
</dbReference>
<accession>A0A7K3WK16</accession>
<name>A0A7K3WK16_9ACTN</name>
<dbReference type="PROSITE" id="PS50112">
    <property type="entry name" value="PAS"/>
    <property type="match status" value="1"/>
</dbReference>
<dbReference type="SMART" id="SM00091">
    <property type="entry name" value="PAS"/>
    <property type="match status" value="1"/>
</dbReference>
<dbReference type="SMART" id="SM00267">
    <property type="entry name" value="GGDEF"/>
    <property type="match status" value="1"/>
</dbReference>
<dbReference type="GO" id="GO:0043709">
    <property type="term" value="P:cell adhesion involved in single-species biofilm formation"/>
    <property type="evidence" value="ECO:0007669"/>
    <property type="project" value="TreeGrafter"/>
</dbReference>
<feature type="domain" description="PAS" evidence="2">
    <location>
        <begin position="202"/>
        <end position="246"/>
    </location>
</feature>
<dbReference type="SUPFAM" id="SSF55785">
    <property type="entry name" value="PYP-like sensor domain (PAS domain)"/>
    <property type="match status" value="1"/>
</dbReference>
<dbReference type="InterPro" id="IPR013656">
    <property type="entry name" value="PAS_4"/>
</dbReference>
<dbReference type="SUPFAM" id="SSF55781">
    <property type="entry name" value="GAF domain-like"/>
    <property type="match status" value="1"/>
</dbReference>
<dbReference type="PANTHER" id="PTHR45138:SF24">
    <property type="entry name" value="DIGUANYLATE CYCLASE DGCC-RELATED"/>
    <property type="match status" value="1"/>
</dbReference>
<feature type="transmembrane region" description="Helical" evidence="1">
    <location>
        <begin position="123"/>
        <end position="142"/>
    </location>
</feature>
<dbReference type="Pfam" id="PF00990">
    <property type="entry name" value="GGDEF"/>
    <property type="match status" value="1"/>
</dbReference>
<feature type="transmembrane region" description="Helical" evidence="1">
    <location>
        <begin position="154"/>
        <end position="170"/>
    </location>
</feature>
<dbReference type="Pfam" id="PF08448">
    <property type="entry name" value="PAS_4"/>
    <property type="match status" value="1"/>
</dbReference>
<dbReference type="PROSITE" id="PS50887">
    <property type="entry name" value="GGDEF"/>
    <property type="match status" value="1"/>
</dbReference>